<sequence>MVVKIYVKKRQQRVLMILDSRIIKYDVVDIAEPGNEEHKDFMQNNSTSLGATVSDTNPRHPLPPQIFNDDLYCGDYDQFDMANEIDELEKFLKLAPDDTVPLVTSSAEIKFENGNVEANVKENDTGNEEETEKTSGSVLENTIIEKEQSPQIEPESIEKTNGETKIENGDGNNESVAVEES</sequence>
<keyword evidence="2" id="KW-1185">Reference proteome</keyword>
<gene>
    <name evidence="1" type="ORF">MML48_3g00006299</name>
</gene>
<protein>
    <submittedName>
        <fullName evidence="1">Sh3 domain-binding glutamic acid-rich-like protein</fullName>
    </submittedName>
</protein>
<organism evidence="1 2">
    <name type="scientific">Holotrichia oblita</name>
    <name type="common">Chafer beetle</name>
    <dbReference type="NCBI Taxonomy" id="644536"/>
    <lineage>
        <taxon>Eukaryota</taxon>
        <taxon>Metazoa</taxon>
        <taxon>Ecdysozoa</taxon>
        <taxon>Arthropoda</taxon>
        <taxon>Hexapoda</taxon>
        <taxon>Insecta</taxon>
        <taxon>Pterygota</taxon>
        <taxon>Neoptera</taxon>
        <taxon>Endopterygota</taxon>
        <taxon>Coleoptera</taxon>
        <taxon>Polyphaga</taxon>
        <taxon>Scarabaeiformia</taxon>
        <taxon>Scarabaeidae</taxon>
        <taxon>Melolonthinae</taxon>
        <taxon>Holotrichia</taxon>
    </lineage>
</organism>
<accession>A0ACB9TEB2</accession>
<evidence type="ECO:0000313" key="1">
    <source>
        <dbReference type="EMBL" id="KAI4465135.1"/>
    </source>
</evidence>
<reference evidence="1" key="1">
    <citation type="submission" date="2022-04" db="EMBL/GenBank/DDBJ databases">
        <title>Chromosome-scale genome assembly of Holotrichia oblita Faldermann.</title>
        <authorList>
            <person name="Rongchong L."/>
        </authorList>
    </citation>
    <scope>NUCLEOTIDE SEQUENCE</scope>
    <source>
        <strain evidence="1">81SQS9</strain>
    </source>
</reference>
<name>A0ACB9TEB2_HOLOL</name>
<dbReference type="EMBL" id="CM043017">
    <property type="protein sequence ID" value="KAI4465135.1"/>
    <property type="molecule type" value="Genomic_DNA"/>
</dbReference>
<dbReference type="Proteomes" id="UP001056778">
    <property type="component" value="Chromosome 3"/>
</dbReference>
<proteinExistence type="predicted"/>
<comment type="caution">
    <text evidence="1">The sequence shown here is derived from an EMBL/GenBank/DDBJ whole genome shotgun (WGS) entry which is preliminary data.</text>
</comment>
<evidence type="ECO:0000313" key="2">
    <source>
        <dbReference type="Proteomes" id="UP001056778"/>
    </source>
</evidence>